<organism evidence="1 2">
    <name type="scientific">Crotalaria pallida</name>
    <name type="common">Smooth rattlebox</name>
    <name type="synonym">Crotalaria striata</name>
    <dbReference type="NCBI Taxonomy" id="3830"/>
    <lineage>
        <taxon>Eukaryota</taxon>
        <taxon>Viridiplantae</taxon>
        <taxon>Streptophyta</taxon>
        <taxon>Embryophyta</taxon>
        <taxon>Tracheophyta</taxon>
        <taxon>Spermatophyta</taxon>
        <taxon>Magnoliopsida</taxon>
        <taxon>eudicotyledons</taxon>
        <taxon>Gunneridae</taxon>
        <taxon>Pentapetalae</taxon>
        <taxon>rosids</taxon>
        <taxon>fabids</taxon>
        <taxon>Fabales</taxon>
        <taxon>Fabaceae</taxon>
        <taxon>Papilionoideae</taxon>
        <taxon>50 kb inversion clade</taxon>
        <taxon>genistoids sensu lato</taxon>
        <taxon>core genistoids</taxon>
        <taxon>Crotalarieae</taxon>
        <taxon>Crotalaria</taxon>
    </lineage>
</organism>
<evidence type="ECO:0000313" key="2">
    <source>
        <dbReference type="Proteomes" id="UP001372338"/>
    </source>
</evidence>
<dbReference type="AlphaFoldDB" id="A0AAN9FAP6"/>
<name>A0AAN9FAP6_CROPI</name>
<sequence length="68" mass="7838">MKLKAKDKKSFPLSFSPFLIISLLPLLAGTCHRHPKKIKKKEFTQRTLTHSLFFLSRNRSGSVPEIDK</sequence>
<gene>
    <name evidence="1" type="ORF">RIF29_20990</name>
</gene>
<reference evidence="1 2" key="1">
    <citation type="submission" date="2024-01" db="EMBL/GenBank/DDBJ databases">
        <title>The genomes of 5 underutilized Papilionoideae crops provide insights into root nodulation and disease resistanc.</title>
        <authorList>
            <person name="Yuan L."/>
        </authorList>
    </citation>
    <scope>NUCLEOTIDE SEQUENCE [LARGE SCALE GENOMIC DNA]</scope>
    <source>
        <strain evidence="1">ZHUSHIDOU_FW_LH</strain>
        <tissue evidence="1">Leaf</tissue>
    </source>
</reference>
<dbReference type="Proteomes" id="UP001372338">
    <property type="component" value="Unassembled WGS sequence"/>
</dbReference>
<dbReference type="EMBL" id="JAYWIO010000004">
    <property type="protein sequence ID" value="KAK7268293.1"/>
    <property type="molecule type" value="Genomic_DNA"/>
</dbReference>
<evidence type="ECO:0000313" key="1">
    <source>
        <dbReference type="EMBL" id="KAK7268293.1"/>
    </source>
</evidence>
<proteinExistence type="predicted"/>
<protein>
    <submittedName>
        <fullName evidence="1">Uncharacterized protein</fullName>
    </submittedName>
</protein>
<accession>A0AAN9FAP6</accession>
<comment type="caution">
    <text evidence="1">The sequence shown here is derived from an EMBL/GenBank/DDBJ whole genome shotgun (WGS) entry which is preliminary data.</text>
</comment>
<keyword evidence="2" id="KW-1185">Reference proteome</keyword>